<dbReference type="PROSITE" id="PS00086">
    <property type="entry name" value="CYTOCHROME_P450"/>
    <property type="match status" value="1"/>
</dbReference>
<evidence type="ECO:0000256" key="18">
    <source>
        <dbReference type="RuleBase" id="RU000461"/>
    </source>
</evidence>
<dbReference type="Proteomes" id="UP000216063">
    <property type="component" value="Unassembled WGS sequence"/>
</dbReference>
<dbReference type="PANTHER" id="PTHR46696:SF4">
    <property type="entry name" value="BIOTIN BIOSYNTHESIS CYTOCHROME P450"/>
    <property type="match status" value="1"/>
</dbReference>
<evidence type="ECO:0000256" key="11">
    <source>
        <dbReference type="ARBA" id="ARBA00023166"/>
    </source>
</evidence>
<evidence type="ECO:0000256" key="12">
    <source>
        <dbReference type="ARBA" id="ARBA00023221"/>
    </source>
</evidence>
<sequence>MTSDVTTDSAVDFDPFSVDFFDNPHAVYRRLRNEAPVYHNTKYGFWALSRYEDVAPAMKDCETYSSARGVTLDMFLDPEPRTLSAPLIIMMDPPEHTRMRKLVNKVFTPRAVTALESMVRQTICDAAAKVDPDSFDAVADFAALFPVEVITTMLGVPPADRQQLRQWTAAGLHREAGKLGPTQAGIEATRSSARYYYELALQRRANPRDDMISRLTQVEVERDDGTTTALTDIEIVGFCTMLGSAGAETVAKLIGSAVVTFAANPDQWQQLRSDRGKIPAAVEELLRYDGPVQYDIRYNMRDVHVRGRTIPKGNPVMMLVASATRDEAAFPDADRFDINRAHSGHNLAFGYGIHSCLGAALARMESRIALDVLLELIPSYDVDTAGLTRVAASNVGGWHNVPVRSSR</sequence>
<keyword evidence="4 18" id="KW-0349">Heme</keyword>
<dbReference type="RefSeq" id="WP_094482649.1">
    <property type="nucleotide sequence ID" value="NZ_NOZR01000018.1"/>
</dbReference>
<dbReference type="GO" id="GO:0008395">
    <property type="term" value="F:steroid hydroxylase activity"/>
    <property type="evidence" value="ECO:0007669"/>
    <property type="project" value="TreeGrafter"/>
</dbReference>
<evidence type="ECO:0000256" key="4">
    <source>
        <dbReference type="ARBA" id="ARBA00022617"/>
    </source>
</evidence>
<dbReference type="FunFam" id="1.10.630.10:FF:000018">
    <property type="entry name" value="Cytochrome P450 monooxygenase"/>
    <property type="match status" value="1"/>
</dbReference>
<dbReference type="AlphaFoldDB" id="A0A255DN26"/>
<evidence type="ECO:0000313" key="20">
    <source>
        <dbReference type="Proteomes" id="UP000216063"/>
    </source>
</evidence>
<keyword evidence="9 18" id="KW-0503">Monooxygenase</keyword>
<evidence type="ECO:0000256" key="3">
    <source>
        <dbReference type="ARBA" id="ARBA00022548"/>
    </source>
</evidence>
<name>A0A255DN26_9MYCO</name>
<keyword evidence="3" id="KW-0153">Cholesterol metabolism</keyword>
<evidence type="ECO:0000256" key="10">
    <source>
        <dbReference type="ARBA" id="ARBA00023098"/>
    </source>
</evidence>
<dbReference type="InterPro" id="IPR001128">
    <property type="entry name" value="Cyt_P450"/>
</dbReference>
<dbReference type="InterPro" id="IPR002397">
    <property type="entry name" value="Cyt_P450_B"/>
</dbReference>
<protein>
    <recommendedName>
        <fullName evidence="14">Steroid C26-monooxygenase</fullName>
    </recommendedName>
    <alternativeName>
        <fullName evidence="15">Cholest-4-en-3-one C26-monooxygenase</fullName>
    </alternativeName>
    <alternativeName>
        <fullName evidence="17">Cholesterol C26-monooxygenase</fullName>
    </alternativeName>
    <alternativeName>
        <fullName evidence="16">Steroid C27-monooxygenase</fullName>
    </alternativeName>
</protein>
<dbReference type="SUPFAM" id="SSF48264">
    <property type="entry name" value="Cytochrome P450"/>
    <property type="match status" value="1"/>
</dbReference>
<gene>
    <name evidence="19" type="ORF">CG716_19565</name>
</gene>
<evidence type="ECO:0000256" key="1">
    <source>
        <dbReference type="ARBA" id="ARBA00001971"/>
    </source>
</evidence>
<keyword evidence="20" id="KW-1185">Reference proteome</keyword>
<dbReference type="GO" id="GO:0005506">
    <property type="term" value="F:iron ion binding"/>
    <property type="evidence" value="ECO:0007669"/>
    <property type="project" value="InterPro"/>
</dbReference>
<keyword evidence="6" id="KW-0442">Lipid degradation</keyword>
<comment type="cofactor">
    <cofactor evidence="1">
        <name>heme</name>
        <dbReference type="ChEBI" id="CHEBI:30413"/>
    </cofactor>
</comment>
<comment type="pathway">
    <text evidence="13">Steroid metabolism; cholesterol degradation.</text>
</comment>
<dbReference type="PRINTS" id="PR00359">
    <property type="entry name" value="BP450"/>
</dbReference>
<keyword evidence="11" id="KW-1207">Sterol metabolism</keyword>
<accession>A0A255DN26</accession>
<evidence type="ECO:0000256" key="15">
    <source>
        <dbReference type="ARBA" id="ARBA00079588"/>
    </source>
</evidence>
<dbReference type="Gene3D" id="1.10.630.10">
    <property type="entry name" value="Cytochrome P450"/>
    <property type="match status" value="1"/>
</dbReference>
<evidence type="ECO:0000256" key="17">
    <source>
        <dbReference type="ARBA" id="ARBA00083909"/>
    </source>
</evidence>
<evidence type="ECO:0000256" key="9">
    <source>
        <dbReference type="ARBA" id="ARBA00023033"/>
    </source>
</evidence>
<keyword evidence="8 18" id="KW-0408">Iron</keyword>
<evidence type="ECO:0000256" key="2">
    <source>
        <dbReference type="ARBA" id="ARBA00010617"/>
    </source>
</evidence>
<comment type="similarity">
    <text evidence="2 18">Belongs to the cytochrome P450 family.</text>
</comment>
<evidence type="ECO:0000256" key="8">
    <source>
        <dbReference type="ARBA" id="ARBA00023004"/>
    </source>
</evidence>
<keyword evidence="5 18" id="KW-0479">Metal-binding</keyword>
<organism evidence="19 20">
    <name type="scientific">Mycolicibacterium sphagni</name>
    <dbReference type="NCBI Taxonomy" id="1786"/>
    <lineage>
        <taxon>Bacteria</taxon>
        <taxon>Bacillati</taxon>
        <taxon>Actinomycetota</taxon>
        <taxon>Actinomycetes</taxon>
        <taxon>Mycobacteriales</taxon>
        <taxon>Mycobacteriaceae</taxon>
        <taxon>Mycolicibacterium</taxon>
    </lineage>
</organism>
<dbReference type="GO" id="GO:0020037">
    <property type="term" value="F:heme binding"/>
    <property type="evidence" value="ECO:0007669"/>
    <property type="project" value="InterPro"/>
</dbReference>
<evidence type="ECO:0000256" key="5">
    <source>
        <dbReference type="ARBA" id="ARBA00022723"/>
    </source>
</evidence>
<dbReference type="GO" id="GO:0036199">
    <property type="term" value="F:cholest-4-en-3-one 26-monooxygenase activity"/>
    <property type="evidence" value="ECO:0007669"/>
    <property type="project" value="TreeGrafter"/>
</dbReference>
<dbReference type="InterPro" id="IPR036396">
    <property type="entry name" value="Cyt_P450_sf"/>
</dbReference>
<evidence type="ECO:0000313" key="19">
    <source>
        <dbReference type="EMBL" id="OYN77053.1"/>
    </source>
</evidence>
<evidence type="ECO:0000256" key="14">
    <source>
        <dbReference type="ARBA" id="ARBA00070775"/>
    </source>
</evidence>
<keyword evidence="12" id="KW-0753">Steroid metabolism</keyword>
<proteinExistence type="inferred from homology"/>
<dbReference type="EMBL" id="NOZR01000018">
    <property type="protein sequence ID" value="OYN77053.1"/>
    <property type="molecule type" value="Genomic_DNA"/>
</dbReference>
<keyword evidence="10" id="KW-0443">Lipid metabolism</keyword>
<evidence type="ECO:0000256" key="6">
    <source>
        <dbReference type="ARBA" id="ARBA00022963"/>
    </source>
</evidence>
<keyword evidence="7 18" id="KW-0560">Oxidoreductase</keyword>
<evidence type="ECO:0000256" key="7">
    <source>
        <dbReference type="ARBA" id="ARBA00023002"/>
    </source>
</evidence>
<comment type="caution">
    <text evidence="19">The sequence shown here is derived from an EMBL/GenBank/DDBJ whole genome shotgun (WGS) entry which is preliminary data.</text>
</comment>
<evidence type="ECO:0000256" key="16">
    <source>
        <dbReference type="ARBA" id="ARBA00082981"/>
    </source>
</evidence>
<dbReference type="OrthoDB" id="4517311at2"/>
<dbReference type="PANTHER" id="PTHR46696">
    <property type="entry name" value="P450, PUTATIVE (EUROFUNG)-RELATED"/>
    <property type="match status" value="1"/>
</dbReference>
<evidence type="ECO:0000256" key="13">
    <source>
        <dbReference type="ARBA" id="ARBA00049645"/>
    </source>
</evidence>
<dbReference type="InterPro" id="IPR017972">
    <property type="entry name" value="Cyt_P450_CS"/>
</dbReference>
<dbReference type="GO" id="GO:0006707">
    <property type="term" value="P:cholesterol catabolic process"/>
    <property type="evidence" value="ECO:0007669"/>
    <property type="project" value="TreeGrafter"/>
</dbReference>
<dbReference type="Pfam" id="PF00067">
    <property type="entry name" value="p450"/>
    <property type="match status" value="1"/>
</dbReference>
<reference evidence="19 20" key="1">
    <citation type="submission" date="2017-07" db="EMBL/GenBank/DDBJ databases">
        <title>The new phylogeny of genus Mycobacterium.</title>
        <authorList>
            <person name="Tortoli E."/>
            <person name="Trovato A."/>
            <person name="Cirillo D.M."/>
        </authorList>
    </citation>
    <scope>NUCLEOTIDE SEQUENCE [LARGE SCALE GENOMIC DNA]</scope>
    <source>
        <strain evidence="19 20">ATCC 33027</strain>
    </source>
</reference>